<evidence type="ECO:0000259" key="6">
    <source>
        <dbReference type="Pfam" id="PF04263"/>
    </source>
</evidence>
<keyword evidence="9" id="KW-1185">Reference proteome</keyword>
<dbReference type="SUPFAM" id="SSF63862">
    <property type="entry name" value="Thiamin pyrophosphokinase, substrate-binding domain"/>
    <property type="match status" value="1"/>
</dbReference>
<dbReference type="GO" id="GO:0005524">
    <property type="term" value="F:ATP binding"/>
    <property type="evidence" value="ECO:0007669"/>
    <property type="project" value="UniProtKB-KW"/>
</dbReference>
<sequence>MDSILFDSSEKVTLIGAAAQPRGLLDMALERAPRLVAADGGADRALEAGRAPEAVIGDLDSATSVDHWRAQGIAVHRIAEQETTDLEKCLYSLRAPLILGCGFLGERTDHALAAMSALVAYRARPVILLGEQDLVFHCPERLVLDLPEGLPVSFFPLAPVTGLHSSGLVWGVAGLGLAPGGRIGTSNRAAGGRVEAGFDGPGVLVILPLQALDAAIAALSIPAG</sequence>
<dbReference type="InterPro" id="IPR036371">
    <property type="entry name" value="TPK_B1-bd_sf"/>
</dbReference>
<dbReference type="Pfam" id="PF04263">
    <property type="entry name" value="TPK_catalytic"/>
    <property type="match status" value="1"/>
</dbReference>
<dbReference type="InterPro" id="IPR007371">
    <property type="entry name" value="TPK_catalytic"/>
</dbReference>
<accession>A0A849L1Z3</accession>
<dbReference type="InterPro" id="IPR006282">
    <property type="entry name" value="Thi_PPkinase"/>
</dbReference>
<evidence type="ECO:0000256" key="3">
    <source>
        <dbReference type="ARBA" id="ARBA00022777"/>
    </source>
</evidence>
<evidence type="ECO:0000313" key="8">
    <source>
        <dbReference type="EMBL" id="NNU80251.1"/>
    </source>
</evidence>
<dbReference type="EMBL" id="JABFBC010000001">
    <property type="protein sequence ID" value="NNU80251.1"/>
    <property type="molecule type" value="Genomic_DNA"/>
</dbReference>
<name>A0A849L1Z3_9RHOB</name>
<comment type="caution">
    <text evidence="8">The sequence shown here is derived from an EMBL/GenBank/DDBJ whole genome shotgun (WGS) entry which is preliminary data.</text>
</comment>
<dbReference type="PANTHER" id="PTHR41299">
    <property type="entry name" value="THIAMINE PYROPHOSPHOKINASE"/>
    <property type="match status" value="1"/>
</dbReference>
<reference evidence="8 9" key="1">
    <citation type="submission" date="2020-05" db="EMBL/GenBank/DDBJ databases">
        <title>Gimesia benthica sp. nov., a novel planctomycete isolated from a deep-sea water sample of the Northwest Indian Ocean.</title>
        <authorList>
            <person name="Wang J."/>
            <person name="Ruan C."/>
            <person name="Song L."/>
            <person name="Zhu Y."/>
            <person name="Li A."/>
            <person name="Zheng X."/>
            <person name="Wang L."/>
            <person name="Lu Z."/>
            <person name="Huang Y."/>
            <person name="Du W."/>
            <person name="Zhou Y."/>
            <person name="Huang L."/>
            <person name="Dai X."/>
        </authorList>
    </citation>
    <scope>NUCLEOTIDE SEQUENCE [LARGE SCALE GENOMIC DNA]</scope>
    <source>
        <strain evidence="8 9">YYQ-30</strain>
    </source>
</reference>
<evidence type="ECO:0000259" key="7">
    <source>
        <dbReference type="Pfam" id="PF04265"/>
    </source>
</evidence>
<dbReference type="CDD" id="cd07995">
    <property type="entry name" value="TPK"/>
    <property type="match status" value="1"/>
</dbReference>
<dbReference type="PANTHER" id="PTHR41299:SF1">
    <property type="entry name" value="THIAMINE PYROPHOSPHOKINASE"/>
    <property type="match status" value="1"/>
</dbReference>
<dbReference type="Gene3D" id="3.40.50.10240">
    <property type="entry name" value="Thiamin pyrophosphokinase, catalytic domain"/>
    <property type="match status" value="1"/>
</dbReference>
<protein>
    <recommendedName>
        <fullName evidence="5">Thiamine diphosphokinase</fullName>
        <ecNumber evidence="5">2.7.6.2</ecNumber>
    </recommendedName>
</protein>
<keyword evidence="3 8" id="KW-0418">Kinase</keyword>
<feature type="domain" description="Thiamin pyrophosphokinase catalytic" evidence="6">
    <location>
        <begin position="28"/>
        <end position="122"/>
    </location>
</feature>
<dbReference type="Proteomes" id="UP000572377">
    <property type="component" value="Unassembled WGS sequence"/>
</dbReference>
<dbReference type="GO" id="GO:0030975">
    <property type="term" value="F:thiamine binding"/>
    <property type="evidence" value="ECO:0007669"/>
    <property type="project" value="InterPro"/>
</dbReference>
<evidence type="ECO:0000256" key="2">
    <source>
        <dbReference type="ARBA" id="ARBA00022741"/>
    </source>
</evidence>
<organism evidence="8 9">
    <name type="scientific">Halovulum dunhuangense</name>
    <dbReference type="NCBI Taxonomy" id="1505036"/>
    <lineage>
        <taxon>Bacteria</taxon>
        <taxon>Pseudomonadati</taxon>
        <taxon>Pseudomonadota</taxon>
        <taxon>Alphaproteobacteria</taxon>
        <taxon>Rhodobacterales</taxon>
        <taxon>Paracoccaceae</taxon>
        <taxon>Halovulum</taxon>
    </lineage>
</organism>
<dbReference type="GO" id="GO:0004788">
    <property type="term" value="F:thiamine diphosphokinase activity"/>
    <property type="evidence" value="ECO:0007669"/>
    <property type="project" value="UniProtKB-UniRule"/>
</dbReference>
<evidence type="ECO:0000313" key="9">
    <source>
        <dbReference type="Proteomes" id="UP000572377"/>
    </source>
</evidence>
<gene>
    <name evidence="8" type="ORF">HMH01_07340</name>
</gene>
<dbReference type="NCBIfam" id="TIGR01378">
    <property type="entry name" value="thi_PPkinase"/>
    <property type="match status" value="1"/>
</dbReference>
<dbReference type="RefSeq" id="WP_171323851.1">
    <property type="nucleotide sequence ID" value="NZ_JABFBC010000001.1"/>
</dbReference>
<dbReference type="InterPro" id="IPR053149">
    <property type="entry name" value="TPK"/>
</dbReference>
<keyword evidence="1 8" id="KW-0808">Transferase</keyword>
<keyword evidence="2" id="KW-0547">Nucleotide-binding</keyword>
<feature type="domain" description="Thiamin pyrophosphokinase thiamin-binding" evidence="7">
    <location>
        <begin position="151"/>
        <end position="192"/>
    </location>
</feature>
<proteinExistence type="predicted"/>
<dbReference type="GO" id="GO:0006772">
    <property type="term" value="P:thiamine metabolic process"/>
    <property type="evidence" value="ECO:0007669"/>
    <property type="project" value="UniProtKB-UniRule"/>
</dbReference>
<evidence type="ECO:0000256" key="4">
    <source>
        <dbReference type="ARBA" id="ARBA00022840"/>
    </source>
</evidence>
<evidence type="ECO:0000256" key="5">
    <source>
        <dbReference type="NCBIfam" id="TIGR01378"/>
    </source>
</evidence>
<dbReference type="Pfam" id="PF04265">
    <property type="entry name" value="TPK_B1_binding"/>
    <property type="match status" value="1"/>
</dbReference>
<dbReference type="AlphaFoldDB" id="A0A849L1Z3"/>
<dbReference type="InterPro" id="IPR036759">
    <property type="entry name" value="TPK_catalytic_sf"/>
</dbReference>
<dbReference type="GO" id="GO:0016301">
    <property type="term" value="F:kinase activity"/>
    <property type="evidence" value="ECO:0007669"/>
    <property type="project" value="UniProtKB-KW"/>
</dbReference>
<dbReference type="InterPro" id="IPR007373">
    <property type="entry name" value="Thiamin_PyroPKinase_B1-bd"/>
</dbReference>
<dbReference type="GO" id="GO:0009229">
    <property type="term" value="P:thiamine diphosphate biosynthetic process"/>
    <property type="evidence" value="ECO:0007669"/>
    <property type="project" value="InterPro"/>
</dbReference>
<dbReference type="EC" id="2.7.6.2" evidence="5"/>
<keyword evidence="4" id="KW-0067">ATP-binding</keyword>
<dbReference type="SUPFAM" id="SSF63999">
    <property type="entry name" value="Thiamin pyrophosphokinase, catalytic domain"/>
    <property type="match status" value="1"/>
</dbReference>
<evidence type="ECO:0000256" key="1">
    <source>
        <dbReference type="ARBA" id="ARBA00022679"/>
    </source>
</evidence>